<dbReference type="Proteomes" id="UP001168821">
    <property type="component" value="Unassembled WGS sequence"/>
</dbReference>
<sequence>MQLVFVKGKVVPKSCYGNNLGTAVLNSHLIYNQLTTKTISITKFREMVCEELLHPKTDIQHNSSRNKKAKIHVFLSNDDNKRRNCGFSYKTLLAQENRKEARNKV</sequence>
<evidence type="ECO:0000313" key="1">
    <source>
        <dbReference type="EMBL" id="KAJ3658050.1"/>
    </source>
</evidence>
<dbReference type="AlphaFoldDB" id="A0AA38IJR3"/>
<evidence type="ECO:0000313" key="2">
    <source>
        <dbReference type="Proteomes" id="UP001168821"/>
    </source>
</evidence>
<keyword evidence="2" id="KW-1185">Reference proteome</keyword>
<proteinExistence type="predicted"/>
<protein>
    <submittedName>
        <fullName evidence="1">Uncharacterized protein</fullName>
    </submittedName>
</protein>
<dbReference type="EMBL" id="JALNTZ010000003">
    <property type="protein sequence ID" value="KAJ3658050.1"/>
    <property type="molecule type" value="Genomic_DNA"/>
</dbReference>
<accession>A0AA38IJR3</accession>
<organism evidence="1 2">
    <name type="scientific">Zophobas morio</name>
    <dbReference type="NCBI Taxonomy" id="2755281"/>
    <lineage>
        <taxon>Eukaryota</taxon>
        <taxon>Metazoa</taxon>
        <taxon>Ecdysozoa</taxon>
        <taxon>Arthropoda</taxon>
        <taxon>Hexapoda</taxon>
        <taxon>Insecta</taxon>
        <taxon>Pterygota</taxon>
        <taxon>Neoptera</taxon>
        <taxon>Endopterygota</taxon>
        <taxon>Coleoptera</taxon>
        <taxon>Polyphaga</taxon>
        <taxon>Cucujiformia</taxon>
        <taxon>Tenebrionidae</taxon>
        <taxon>Zophobas</taxon>
    </lineage>
</organism>
<name>A0AA38IJR3_9CUCU</name>
<reference evidence="1" key="1">
    <citation type="journal article" date="2023" name="G3 (Bethesda)">
        <title>Whole genome assemblies of Zophobas morio and Tenebrio molitor.</title>
        <authorList>
            <person name="Kaur S."/>
            <person name="Stinson S.A."/>
            <person name="diCenzo G.C."/>
        </authorList>
    </citation>
    <scope>NUCLEOTIDE SEQUENCE</scope>
    <source>
        <strain evidence="1">QUZm001</strain>
    </source>
</reference>
<comment type="caution">
    <text evidence="1">The sequence shown here is derived from an EMBL/GenBank/DDBJ whole genome shotgun (WGS) entry which is preliminary data.</text>
</comment>
<gene>
    <name evidence="1" type="ORF">Zmor_009816</name>
</gene>